<proteinExistence type="predicted"/>
<evidence type="ECO:0000313" key="2">
    <source>
        <dbReference type="EMBL" id="CAL6015535.1"/>
    </source>
</evidence>
<accession>A0AA86PW42</accession>
<reference evidence="2 3" key="2">
    <citation type="submission" date="2024-07" db="EMBL/GenBank/DDBJ databases">
        <authorList>
            <person name="Akdeniz Z."/>
        </authorList>
    </citation>
    <scope>NUCLEOTIDE SEQUENCE [LARGE SCALE GENOMIC DNA]</scope>
</reference>
<reference evidence="1" key="1">
    <citation type="submission" date="2023-06" db="EMBL/GenBank/DDBJ databases">
        <authorList>
            <person name="Kurt Z."/>
        </authorList>
    </citation>
    <scope>NUCLEOTIDE SEQUENCE</scope>
</reference>
<comment type="caution">
    <text evidence="1">The sequence shown here is derived from an EMBL/GenBank/DDBJ whole genome shotgun (WGS) entry which is preliminary data.</text>
</comment>
<evidence type="ECO:0000313" key="1">
    <source>
        <dbReference type="EMBL" id="CAI9942425.1"/>
    </source>
</evidence>
<dbReference type="EMBL" id="CAXDID020000073">
    <property type="protein sequence ID" value="CAL6015535.1"/>
    <property type="molecule type" value="Genomic_DNA"/>
</dbReference>
<keyword evidence="3" id="KW-1185">Reference proteome</keyword>
<dbReference type="EMBL" id="CATOUU010000699">
    <property type="protein sequence ID" value="CAI9942425.1"/>
    <property type="molecule type" value="Genomic_DNA"/>
</dbReference>
<name>A0AA86PW42_9EUKA</name>
<organism evidence="1">
    <name type="scientific">Hexamita inflata</name>
    <dbReference type="NCBI Taxonomy" id="28002"/>
    <lineage>
        <taxon>Eukaryota</taxon>
        <taxon>Metamonada</taxon>
        <taxon>Diplomonadida</taxon>
        <taxon>Hexamitidae</taxon>
        <taxon>Hexamitinae</taxon>
        <taxon>Hexamita</taxon>
    </lineage>
</organism>
<dbReference type="AlphaFoldDB" id="A0AA86PW42"/>
<dbReference type="Proteomes" id="UP001642409">
    <property type="component" value="Unassembled WGS sequence"/>
</dbReference>
<sequence>MQMSTYIVQLCLFKSYKQKSIKIERLQDTGKYTQIYCLNLSILNNLELIICYHLFLFKWSLYQNKLQSQTPPKVGLINNVCVCSTANSFPDSTRTACICPADATNNSATNVCECPQYSVVVAAQAACICQPAYMVMSAKQCTCSQSLMKGSTNVNGVCKCPYQAVYGDKVCNCQIRGSTLEGNVCKCTWDQSGSAGFQGNFWCKNHMRCCTDIKRIGWDYWYYDKYFQYCTAPKGDIVAEQVHLKLYEFTVLVFTYIKQQYIL</sequence>
<gene>
    <name evidence="2" type="ORF">HINF_LOCUS24923</name>
    <name evidence="1" type="ORF">HINF_LOCUS30070</name>
</gene>
<evidence type="ECO:0000313" key="3">
    <source>
        <dbReference type="Proteomes" id="UP001642409"/>
    </source>
</evidence>
<protein>
    <submittedName>
        <fullName evidence="2">Hypothetical_protein</fullName>
    </submittedName>
</protein>